<evidence type="ECO:0000313" key="9">
    <source>
        <dbReference type="EMBL" id="MBY6276838.1"/>
    </source>
</evidence>
<organism evidence="9 10">
    <name type="scientific">Symbiobacterium thermophilum</name>
    <dbReference type="NCBI Taxonomy" id="2734"/>
    <lineage>
        <taxon>Bacteria</taxon>
        <taxon>Bacillati</taxon>
        <taxon>Bacillota</taxon>
        <taxon>Clostridia</taxon>
        <taxon>Eubacteriales</taxon>
        <taxon>Symbiobacteriaceae</taxon>
        <taxon>Symbiobacterium</taxon>
    </lineage>
</organism>
<dbReference type="InterPro" id="IPR007860">
    <property type="entry name" value="DNA_mmatch_repair_MutS_con_dom"/>
</dbReference>
<gene>
    <name evidence="9" type="ORF">CWE10_11625</name>
</gene>
<dbReference type="AlphaFoldDB" id="A0A953I9C6"/>
<dbReference type="PANTHER" id="PTHR11361">
    <property type="entry name" value="DNA MISMATCH REPAIR PROTEIN MUTS FAMILY MEMBER"/>
    <property type="match status" value="1"/>
</dbReference>
<dbReference type="GO" id="GO:0005829">
    <property type="term" value="C:cytosol"/>
    <property type="evidence" value="ECO:0007669"/>
    <property type="project" value="TreeGrafter"/>
</dbReference>
<dbReference type="NCBIfam" id="NF003810">
    <property type="entry name" value="PRK05399.1"/>
    <property type="match status" value="1"/>
</dbReference>
<name>A0A953I9C6_SYMTR</name>
<dbReference type="InterPro" id="IPR027417">
    <property type="entry name" value="P-loop_NTPase"/>
</dbReference>
<dbReference type="Proteomes" id="UP000732377">
    <property type="component" value="Unassembled WGS sequence"/>
</dbReference>
<evidence type="ECO:0000256" key="6">
    <source>
        <dbReference type="ARBA" id="ARBA00023204"/>
    </source>
</evidence>
<keyword evidence="2" id="KW-0547">Nucleotide-binding</keyword>
<dbReference type="Gene3D" id="1.10.1420.10">
    <property type="match status" value="2"/>
</dbReference>
<dbReference type="Pfam" id="PF05188">
    <property type="entry name" value="MutS_II"/>
    <property type="match status" value="1"/>
</dbReference>
<dbReference type="PIRSF" id="PIRSF037677">
    <property type="entry name" value="DNA_mis_repair_Msh6"/>
    <property type="match status" value="1"/>
</dbReference>
<evidence type="ECO:0000256" key="2">
    <source>
        <dbReference type="ARBA" id="ARBA00022741"/>
    </source>
</evidence>
<dbReference type="InterPro" id="IPR036678">
    <property type="entry name" value="MutS_con_dom_sf"/>
</dbReference>
<reference evidence="9" key="1">
    <citation type="submission" date="2017-11" db="EMBL/GenBank/DDBJ databases">
        <title>Three new genomes from thermophilic consortium.</title>
        <authorList>
            <person name="Quaggio R."/>
            <person name="Amgarten D."/>
            <person name="Setubal J.C."/>
        </authorList>
    </citation>
    <scope>NUCLEOTIDE SEQUENCE</scope>
    <source>
        <strain evidence="9">ZCTH01-B2</strain>
    </source>
</reference>
<dbReference type="FunFam" id="1.10.1420.10:FF:000007">
    <property type="entry name" value="DNA mismatch repair protein MutS"/>
    <property type="match status" value="1"/>
</dbReference>
<feature type="non-terminal residue" evidence="9">
    <location>
        <position position="616"/>
    </location>
</feature>
<dbReference type="InterPro" id="IPR036187">
    <property type="entry name" value="DNA_mismatch_repair_MutS_sf"/>
</dbReference>
<keyword evidence="4" id="KW-0067">ATP-binding</keyword>
<keyword evidence="6" id="KW-0234">DNA repair</keyword>
<protein>
    <recommendedName>
        <fullName evidence="7">DNA mismatch repair protein MutS</fullName>
    </recommendedName>
</protein>
<sequence length="616" mass="68477">MDPAKATPMFAQYLQIKEQYPDCILFYRLGDFYETFMDDAELVARELELVLTGRDAGKDMGRVPMAGIPYHAAEAYIARLIEKGYKVAICDQLEDPKKAKGLVKRDVTRVVTPGTLVEPRLLPEKANNFLAAIAWSRTGFGLAVVDLSTGEFAAAQMNGADSLRLLLEEIGRLEPREVILEPGLAAEPSVTGPLKASGIAVSVFEGRHFNHANAYRKLTEHFGTANLSGFGCEDLELATSAAGAALAYLEEMHKSSLGHVSGLAVYYPGDYMVLDPATRRNLELTRSLRDGGRRGTLLWVMDRTVTAMGARLLKSWLERPLLDLRQIHARHEAVGELVHRPVLRADLRALLQEVHDLERLAGRVAVGSANARDLVALKQSLVALPSIRVALEDVRAERLVELRDQLDMLDDVRDLIEHAIADEPPVALTEGGILKDGFHPEVDELRRIARDGKAWIAQVEARERERTGIKSLKIGYNKVFGYYLAVTKPNLPLVPPDYIRKQTLANEERFITPELKELEEKVLHAAERVMDLEYELFVEIRQRVAAEVTRIQRSARAVAELDALASFAEVASLYGYCRPLVDNSTVLELKGSRHPVLERVMEEGAFVPNDLLVDTG</sequence>
<feature type="domain" description="DNA mismatch repair protein MutS core" evidence="8">
    <location>
        <begin position="292"/>
        <end position="600"/>
    </location>
</feature>
<evidence type="ECO:0000259" key="8">
    <source>
        <dbReference type="SMART" id="SM00533"/>
    </source>
</evidence>
<dbReference type="InterPro" id="IPR045076">
    <property type="entry name" value="MutS"/>
</dbReference>
<evidence type="ECO:0000313" key="10">
    <source>
        <dbReference type="Proteomes" id="UP000732377"/>
    </source>
</evidence>
<dbReference type="InterPro" id="IPR016151">
    <property type="entry name" value="DNA_mismatch_repair_MutS_N"/>
</dbReference>
<evidence type="ECO:0000256" key="5">
    <source>
        <dbReference type="ARBA" id="ARBA00023125"/>
    </source>
</evidence>
<dbReference type="Gene3D" id="3.40.1170.10">
    <property type="entry name" value="DNA repair protein MutS, domain I"/>
    <property type="match status" value="1"/>
</dbReference>
<evidence type="ECO:0000256" key="3">
    <source>
        <dbReference type="ARBA" id="ARBA00022763"/>
    </source>
</evidence>
<dbReference type="Gene3D" id="3.30.420.110">
    <property type="entry name" value="MutS, connector domain"/>
    <property type="match status" value="1"/>
</dbReference>
<evidence type="ECO:0000256" key="1">
    <source>
        <dbReference type="ARBA" id="ARBA00006271"/>
    </source>
</evidence>
<dbReference type="InterPro" id="IPR007696">
    <property type="entry name" value="DNA_mismatch_repair_MutS_core"/>
</dbReference>
<dbReference type="SUPFAM" id="SSF55271">
    <property type="entry name" value="DNA repair protein MutS, domain I"/>
    <property type="match status" value="1"/>
</dbReference>
<dbReference type="InterPro" id="IPR017261">
    <property type="entry name" value="DNA_mismatch_repair_MutS/MSH"/>
</dbReference>
<dbReference type="InterPro" id="IPR007861">
    <property type="entry name" value="DNA_mismatch_repair_MutS_clamp"/>
</dbReference>
<keyword evidence="3" id="KW-0227">DNA damage</keyword>
<dbReference type="GO" id="GO:0030983">
    <property type="term" value="F:mismatched DNA binding"/>
    <property type="evidence" value="ECO:0007669"/>
    <property type="project" value="InterPro"/>
</dbReference>
<comment type="caution">
    <text evidence="9">The sequence shown here is derived from an EMBL/GenBank/DDBJ whole genome shotgun (WGS) entry which is preliminary data.</text>
</comment>
<accession>A0A953I9C6</accession>
<keyword evidence="5" id="KW-0238">DNA-binding</keyword>
<evidence type="ECO:0000256" key="7">
    <source>
        <dbReference type="NCBIfam" id="TIGR01070"/>
    </source>
</evidence>
<evidence type="ECO:0000256" key="4">
    <source>
        <dbReference type="ARBA" id="ARBA00022840"/>
    </source>
</evidence>
<comment type="similarity">
    <text evidence="1">Belongs to the DNA mismatch repair MutS family.</text>
</comment>
<dbReference type="NCBIfam" id="TIGR01070">
    <property type="entry name" value="mutS1"/>
    <property type="match status" value="1"/>
</dbReference>
<dbReference type="Pfam" id="PF01624">
    <property type="entry name" value="MutS_I"/>
    <property type="match status" value="1"/>
</dbReference>
<dbReference type="GO" id="GO:0006298">
    <property type="term" value="P:mismatch repair"/>
    <property type="evidence" value="ECO:0007669"/>
    <property type="project" value="UniProtKB-UniRule"/>
</dbReference>
<dbReference type="InterPro" id="IPR007695">
    <property type="entry name" value="DNA_mismatch_repair_MutS-lik_N"/>
</dbReference>
<dbReference type="InterPro" id="IPR005748">
    <property type="entry name" value="DNA_mismatch_repair_MutS"/>
</dbReference>
<dbReference type="Pfam" id="PF05192">
    <property type="entry name" value="MutS_III"/>
    <property type="match status" value="1"/>
</dbReference>
<dbReference type="Gene3D" id="3.40.50.300">
    <property type="entry name" value="P-loop containing nucleotide triphosphate hydrolases"/>
    <property type="match status" value="1"/>
</dbReference>
<dbReference type="GO" id="GO:0005524">
    <property type="term" value="F:ATP binding"/>
    <property type="evidence" value="ECO:0007669"/>
    <property type="project" value="UniProtKB-UniRule"/>
</dbReference>
<dbReference type="EMBL" id="PIUK01000113">
    <property type="protein sequence ID" value="MBY6276838.1"/>
    <property type="molecule type" value="Genomic_DNA"/>
</dbReference>
<dbReference type="SUPFAM" id="SSF48334">
    <property type="entry name" value="DNA repair protein MutS, domain III"/>
    <property type="match status" value="1"/>
</dbReference>
<dbReference type="FunFam" id="3.40.1170.10:FF:000001">
    <property type="entry name" value="DNA mismatch repair protein MutS"/>
    <property type="match status" value="1"/>
</dbReference>
<dbReference type="SMART" id="SM00533">
    <property type="entry name" value="MUTSd"/>
    <property type="match status" value="1"/>
</dbReference>
<dbReference type="Pfam" id="PF05190">
    <property type="entry name" value="MutS_IV"/>
    <property type="match status" value="1"/>
</dbReference>
<dbReference type="SUPFAM" id="SSF53150">
    <property type="entry name" value="DNA repair protein MutS, domain II"/>
    <property type="match status" value="1"/>
</dbReference>
<dbReference type="PANTHER" id="PTHR11361:SF34">
    <property type="entry name" value="DNA MISMATCH REPAIR PROTEIN MSH1, MITOCHONDRIAL"/>
    <property type="match status" value="1"/>
</dbReference>
<dbReference type="GO" id="GO:0140664">
    <property type="term" value="F:ATP-dependent DNA damage sensor activity"/>
    <property type="evidence" value="ECO:0007669"/>
    <property type="project" value="InterPro"/>
</dbReference>
<proteinExistence type="inferred from homology"/>
<dbReference type="RefSeq" id="WP_273379930.1">
    <property type="nucleotide sequence ID" value="NZ_PIUK01000113.1"/>
</dbReference>